<organism evidence="1 2">
    <name type="scientific">Aristaeella lactis</name>
    <dbReference type="NCBI Taxonomy" id="3046383"/>
    <lineage>
        <taxon>Bacteria</taxon>
        <taxon>Bacillati</taxon>
        <taxon>Bacillota</taxon>
        <taxon>Clostridia</taxon>
        <taxon>Eubacteriales</taxon>
        <taxon>Aristaeellaceae</taxon>
        <taxon>Aristaeella</taxon>
    </lineage>
</organism>
<evidence type="ECO:0000313" key="1">
    <source>
        <dbReference type="EMBL" id="SMC43298.1"/>
    </source>
</evidence>
<proteinExistence type="predicted"/>
<reference evidence="1" key="1">
    <citation type="submission" date="2017-04" db="EMBL/GenBank/DDBJ databases">
        <authorList>
            <person name="Varghese N."/>
            <person name="Submissions S."/>
        </authorList>
    </citation>
    <scope>NUCLEOTIDE SEQUENCE</scope>
    <source>
        <strain evidence="1">WTE2008</strain>
    </source>
</reference>
<comment type="caution">
    <text evidence="1">The sequence shown here is derived from an EMBL/GenBank/DDBJ whole genome shotgun (WGS) entry which is preliminary data.</text>
</comment>
<dbReference type="EMBL" id="FWXZ01000001">
    <property type="protein sequence ID" value="SMC43298.1"/>
    <property type="molecule type" value="Genomic_DNA"/>
</dbReference>
<evidence type="ECO:0000313" key="2">
    <source>
        <dbReference type="Proteomes" id="UP000192328"/>
    </source>
</evidence>
<accession>A0AC61PJI3</accession>
<keyword evidence="2" id="KW-1185">Reference proteome</keyword>
<dbReference type="Proteomes" id="UP000192328">
    <property type="component" value="Unassembled WGS sequence"/>
</dbReference>
<sequence length="147" mass="16549">MEEEKTLTAEKTKKPTLWDGALKMVKGENTNQLIEQFTAEMTLVAEGLCEDQTRLRKEVDGIAAQEDKRIQKLESSIDVLETSLEEERREQDKIVTELRSRISLLEKQAKTSAKDKKKSGGIIKGITLIVSIAAAAWILVTVINKFF</sequence>
<gene>
    <name evidence="1" type="ORF">SAMN06297397_0931</name>
</gene>
<protein>
    <submittedName>
        <fullName evidence="1">Uncharacterized protein</fullName>
    </submittedName>
</protein>
<name>A0AC61PJI3_9FIRM</name>